<dbReference type="RefSeq" id="WP_006874889.1">
    <property type="nucleotide sequence ID" value="NZ_CABIWA010000025.1"/>
</dbReference>
<reference evidence="2 7" key="4">
    <citation type="submission" date="2018-08" db="EMBL/GenBank/DDBJ databases">
        <title>Murine metabolic-syndrome-specific gut microbial biobank.</title>
        <authorList>
            <person name="Liu C."/>
        </authorList>
    </citation>
    <scope>NUCLEOTIDE SEQUENCE [LARGE SCALE GENOMIC DNA]</scope>
    <source>
        <strain evidence="2 7">X69</strain>
    </source>
</reference>
<accession>A0A174U4E1</accession>
<dbReference type="Proteomes" id="UP000446348">
    <property type="component" value="Unassembled WGS sequence"/>
</dbReference>
<evidence type="ECO:0000313" key="8">
    <source>
        <dbReference type="Proteomes" id="UP000462501"/>
    </source>
</evidence>
<reference evidence="1 5" key="1">
    <citation type="submission" date="2015-09" db="EMBL/GenBank/DDBJ databases">
        <authorList>
            <consortium name="Pathogen Informatics"/>
        </authorList>
    </citation>
    <scope>NUCLEOTIDE SEQUENCE [LARGE SCALE GENOMIC DNA]</scope>
    <source>
        <strain evidence="1 5">2789STDY5834939</strain>
    </source>
</reference>
<keyword evidence="1" id="KW-0969">Cilium</keyword>
<dbReference type="InterPro" id="IPR006135">
    <property type="entry name" value="T3SS_substrate_exporter"/>
</dbReference>
<dbReference type="EMBL" id="QXWZ01000001">
    <property type="protein sequence ID" value="NBI77424.1"/>
    <property type="molecule type" value="Genomic_DNA"/>
</dbReference>
<keyword evidence="1" id="KW-0966">Cell projection</keyword>
<reference evidence="6" key="2">
    <citation type="submission" date="2017-04" db="EMBL/GenBank/DDBJ databases">
        <title>Function of individual gut microbiota members based on whole genome sequencing of pure cultures obtained from chicken caecum.</title>
        <authorList>
            <person name="Medvecky M."/>
            <person name="Cejkova D."/>
            <person name="Polansky O."/>
            <person name="Karasova D."/>
            <person name="Kubasova T."/>
            <person name="Cizek A."/>
            <person name="Rychlik I."/>
        </authorList>
    </citation>
    <scope>NUCLEOTIDE SEQUENCE [LARGE SCALE GENOMIC DNA]</scope>
    <source>
        <strain evidence="6">An175</strain>
    </source>
</reference>
<dbReference type="GO" id="GO:0005886">
    <property type="term" value="C:plasma membrane"/>
    <property type="evidence" value="ECO:0007669"/>
    <property type="project" value="TreeGrafter"/>
</dbReference>
<sequence length="112" mass="11799">MSRSKKNKAVALKYNAEEDVAPIVIASGYGELAQRIIDVAEKQGIPVFRDDSAVSLMCMLEVGSNIPPELYQVVAAIYCQLLQTSKEIRDGISAAGRAAMGLPAGGSGQSAQ</sequence>
<dbReference type="Proteomes" id="UP000196386">
    <property type="component" value="Unassembled WGS sequence"/>
</dbReference>
<dbReference type="Gene3D" id="3.40.1690.10">
    <property type="entry name" value="secretion proteins EscU"/>
    <property type="match status" value="1"/>
</dbReference>
<dbReference type="GO" id="GO:0009306">
    <property type="term" value="P:protein secretion"/>
    <property type="evidence" value="ECO:0007669"/>
    <property type="project" value="InterPro"/>
</dbReference>
<dbReference type="GeneID" id="72465010"/>
<proteinExistence type="predicted"/>
<dbReference type="InterPro" id="IPR029025">
    <property type="entry name" value="T3SS_substrate_exporter_C"/>
</dbReference>
<dbReference type="OrthoDB" id="9810419at2"/>
<dbReference type="Proteomes" id="UP000462501">
    <property type="component" value="Unassembled WGS sequence"/>
</dbReference>
<dbReference type="AlphaFoldDB" id="A0A174U4E1"/>
<protein>
    <submittedName>
        <fullName evidence="1">Flagellar biosynthesis protein FlhB</fullName>
    </submittedName>
</protein>
<dbReference type="PANTHER" id="PTHR30531:SF12">
    <property type="entry name" value="FLAGELLAR BIOSYNTHETIC PROTEIN FLHB"/>
    <property type="match status" value="1"/>
</dbReference>
<name>A0A174U4E1_9FIRM</name>
<dbReference type="EMBL" id="CZBE01000031">
    <property type="protein sequence ID" value="CUQ16206.1"/>
    <property type="molecule type" value="Genomic_DNA"/>
</dbReference>
<evidence type="ECO:0000313" key="2">
    <source>
        <dbReference type="EMBL" id="NBI77424.1"/>
    </source>
</evidence>
<reference evidence="4" key="3">
    <citation type="journal article" date="2018" name="BMC Genomics">
        <title>Whole genome sequencing and function prediction of 133 gut anaerobes isolated from chicken caecum in pure cultures.</title>
        <authorList>
            <person name="Medvecky M."/>
            <person name="Cejkova D."/>
            <person name="Polansky O."/>
            <person name="Karasova D."/>
            <person name="Kubasova T."/>
            <person name="Cizek A."/>
            <person name="Rychlik I."/>
        </authorList>
    </citation>
    <scope>NUCLEOTIDE SEQUENCE</scope>
    <source>
        <strain evidence="4">An175</strain>
    </source>
</reference>
<dbReference type="SUPFAM" id="SSF160544">
    <property type="entry name" value="EscU C-terminal domain-like"/>
    <property type="match status" value="1"/>
</dbReference>
<evidence type="ECO:0000313" key="5">
    <source>
        <dbReference type="Proteomes" id="UP000095765"/>
    </source>
</evidence>
<dbReference type="EMBL" id="VIQT01000010">
    <property type="protein sequence ID" value="NDO39167.1"/>
    <property type="molecule type" value="Genomic_DNA"/>
</dbReference>
<evidence type="ECO:0000313" key="1">
    <source>
        <dbReference type="EMBL" id="CUQ16206.1"/>
    </source>
</evidence>
<evidence type="ECO:0000313" key="3">
    <source>
        <dbReference type="EMBL" id="NDO39167.1"/>
    </source>
</evidence>
<gene>
    <name evidence="4" type="ORF">B5F11_04890</name>
    <name evidence="2" type="ORF">D3Z39_00795</name>
    <name evidence="1" type="ORF">ERS852551_03377</name>
    <name evidence="3" type="ORF">FMM72_07835</name>
</gene>
<evidence type="ECO:0000313" key="6">
    <source>
        <dbReference type="Proteomes" id="UP000196386"/>
    </source>
</evidence>
<keyword evidence="1" id="KW-0282">Flagellum</keyword>
<organism evidence="1 5">
    <name type="scientific">Anaerotruncus colihominis</name>
    <dbReference type="NCBI Taxonomy" id="169435"/>
    <lineage>
        <taxon>Bacteria</taxon>
        <taxon>Bacillati</taxon>
        <taxon>Bacillota</taxon>
        <taxon>Clostridia</taxon>
        <taxon>Eubacteriales</taxon>
        <taxon>Oscillospiraceae</taxon>
        <taxon>Anaerotruncus</taxon>
    </lineage>
</organism>
<dbReference type="EMBL" id="NFKP01000004">
    <property type="protein sequence ID" value="OUP70346.1"/>
    <property type="molecule type" value="Genomic_DNA"/>
</dbReference>
<dbReference type="Pfam" id="PF01312">
    <property type="entry name" value="Bac_export_2"/>
    <property type="match status" value="1"/>
</dbReference>
<dbReference type="Proteomes" id="UP000095765">
    <property type="component" value="Unassembled WGS sequence"/>
</dbReference>
<dbReference type="PANTHER" id="PTHR30531">
    <property type="entry name" value="FLAGELLAR BIOSYNTHETIC PROTEIN FLHB"/>
    <property type="match status" value="1"/>
</dbReference>
<evidence type="ECO:0000313" key="7">
    <source>
        <dbReference type="Proteomes" id="UP000446348"/>
    </source>
</evidence>
<evidence type="ECO:0000313" key="4">
    <source>
        <dbReference type="EMBL" id="OUP70346.1"/>
    </source>
</evidence>
<reference evidence="3 8" key="5">
    <citation type="submission" date="2019-06" db="EMBL/GenBank/DDBJ databases">
        <title>Draft genome sequences of 15 bacterial species constituting the stable defined intestinal microbiota of the GM15 gnotobiotic mouse model.</title>
        <authorList>
            <person name="Elie C."/>
            <person name="Mathieu A."/>
            <person name="Saliou A."/>
            <person name="Darnaud M."/>
            <person name="Leulier F."/>
            <person name="Tamellini A."/>
        </authorList>
    </citation>
    <scope>NUCLEOTIDE SEQUENCE [LARGE SCALE GENOMIC DNA]</scope>
    <source>
        <strain evidence="3 8">JM4-15</strain>
    </source>
</reference>